<accession>A0AAW0N4K0</accession>
<gene>
    <name evidence="1" type="ORF">WMY93_023139</name>
</gene>
<sequence length="127" mass="14895">MQRTLRHLKFHLREAEHELAVTVAAVLGSKRDGKECVRFDPVNDPIHMRRGHNNNNAQALMVRVPRDREAFVGLKNSNLRYKELKPLANRRAEDINIEKRDKFTTLRSDRRFSHKSSQLLRLIDDEA</sequence>
<reference evidence="2" key="1">
    <citation type="submission" date="2024-04" db="EMBL/GenBank/DDBJ databases">
        <title>Salinicola lusitanus LLJ914,a marine bacterium isolated from the Okinawa Trough.</title>
        <authorList>
            <person name="Li J."/>
        </authorList>
    </citation>
    <scope>NUCLEOTIDE SEQUENCE [LARGE SCALE GENOMIC DNA]</scope>
</reference>
<dbReference type="EMBL" id="JBBPFD010000017">
    <property type="protein sequence ID" value="KAK7891176.1"/>
    <property type="molecule type" value="Genomic_DNA"/>
</dbReference>
<dbReference type="Proteomes" id="UP001460270">
    <property type="component" value="Unassembled WGS sequence"/>
</dbReference>
<comment type="caution">
    <text evidence="1">The sequence shown here is derived from an EMBL/GenBank/DDBJ whole genome shotgun (WGS) entry which is preliminary data.</text>
</comment>
<name>A0AAW0N4K0_9GOBI</name>
<dbReference type="AlphaFoldDB" id="A0AAW0N4K0"/>
<organism evidence="1 2">
    <name type="scientific">Mugilogobius chulae</name>
    <name type="common">yellowstripe goby</name>
    <dbReference type="NCBI Taxonomy" id="88201"/>
    <lineage>
        <taxon>Eukaryota</taxon>
        <taxon>Metazoa</taxon>
        <taxon>Chordata</taxon>
        <taxon>Craniata</taxon>
        <taxon>Vertebrata</taxon>
        <taxon>Euteleostomi</taxon>
        <taxon>Actinopterygii</taxon>
        <taxon>Neopterygii</taxon>
        <taxon>Teleostei</taxon>
        <taxon>Neoteleostei</taxon>
        <taxon>Acanthomorphata</taxon>
        <taxon>Gobiaria</taxon>
        <taxon>Gobiiformes</taxon>
        <taxon>Gobioidei</taxon>
        <taxon>Gobiidae</taxon>
        <taxon>Gobionellinae</taxon>
        <taxon>Mugilogobius</taxon>
    </lineage>
</organism>
<proteinExistence type="predicted"/>
<evidence type="ECO:0000313" key="2">
    <source>
        <dbReference type="Proteomes" id="UP001460270"/>
    </source>
</evidence>
<evidence type="ECO:0000313" key="1">
    <source>
        <dbReference type="EMBL" id="KAK7891176.1"/>
    </source>
</evidence>
<protein>
    <submittedName>
        <fullName evidence="1">Uncharacterized protein</fullName>
    </submittedName>
</protein>
<keyword evidence="2" id="KW-1185">Reference proteome</keyword>